<dbReference type="Proteomes" id="UP001434883">
    <property type="component" value="Unassembled WGS sequence"/>
</dbReference>
<organism evidence="1 2">
    <name type="scientific">Xenoophorus captivus</name>
    <dbReference type="NCBI Taxonomy" id="1517983"/>
    <lineage>
        <taxon>Eukaryota</taxon>
        <taxon>Metazoa</taxon>
        <taxon>Chordata</taxon>
        <taxon>Craniata</taxon>
        <taxon>Vertebrata</taxon>
        <taxon>Euteleostomi</taxon>
        <taxon>Actinopterygii</taxon>
        <taxon>Neopterygii</taxon>
        <taxon>Teleostei</taxon>
        <taxon>Neoteleostei</taxon>
        <taxon>Acanthomorphata</taxon>
        <taxon>Ovalentaria</taxon>
        <taxon>Atherinomorphae</taxon>
        <taxon>Cyprinodontiformes</taxon>
        <taxon>Goodeidae</taxon>
        <taxon>Xenoophorus</taxon>
    </lineage>
</organism>
<keyword evidence="2" id="KW-1185">Reference proteome</keyword>
<accession>A0ABV0QNU1</accession>
<evidence type="ECO:0000313" key="1">
    <source>
        <dbReference type="EMBL" id="MEQ2197505.1"/>
    </source>
</evidence>
<name>A0ABV0QNU1_9TELE</name>
<feature type="non-terminal residue" evidence="1">
    <location>
        <position position="1"/>
    </location>
</feature>
<evidence type="ECO:0000313" key="2">
    <source>
        <dbReference type="Proteomes" id="UP001434883"/>
    </source>
</evidence>
<proteinExistence type="predicted"/>
<sequence>RILIVPFHLPVFPREGMCYRLCKAHRVGSILHPAAWGHLLPWLCIEVGGCWLAWPKQLVRSSLLTFTWGDSAWLPPPPNPPV</sequence>
<protein>
    <recommendedName>
        <fullName evidence="3">Beta-defensin 11</fullName>
    </recommendedName>
</protein>
<evidence type="ECO:0008006" key="3">
    <source>
        <dbReference type="Google" id="ProtNLM"/>
    </source>
</evidence>
<gene>
    <name evidence="1" type="ORF">XENOCAPTIV_030409</name>
</gene>
<reference evidence="1 2" key="1">
    <citation type="submission" date="2021-06" db="EMBL/GenBank/DDBJ databases">
        <authorList>
            <person name="Palmer J.M."/>
        </authorList>
    </citation>
    <scope>NUCLEOTIDE SEQUENCE [LARGE SCALE GENOMIC DNA]</scope>
    <source>
        <strain evidence="1 2">XC_2019</strain>
        <tissue evidence="1">Muscle</tissue>
    </source>
</reference>
<dbReference type="EMBL" id="JAHRIN010017743">
    <property type="protein sequence ID" value="MEQ2197505.1"/>
    <property type="molecule type" value="Genomic_DNA"/>
</dbReference>
<comment type="caution">
    <text evidence="1">The sequence shown here is derived from an EMBL/GenBank/DDBJ whole genome shotgun (WGS) entry which is preliminary data.</text>
</comment>